<proteinExistence type="predicted"/>
<keyword evidence="6" id="KW-0662">Pyridine nucleotide biosynthesis</keyword>
<dbReference type="Gene3D" id="3.40.50.10800">
    <property type="entry name" value="NadA-like"/>
    <property type="match status" value="3"/>
</dbReference>
<keyword evidence="9" id="KW-0408">Iron</keyword>
<sequence length="349" mass="38269">MTANTKTTNATNAQRDFEVPAHPEWPVLTKEQKDALKNRIKQLLIEKNAVLVAHYYTDGDLQDLAEETGGCVSDSLEMARFGRDHDAPTLVVAGVRFMGETAKILSPEKRILMPDINATCSLDEGCPPDQFGAFCNANPDHTVVVYANTSAAVKAHADWMVTSSIALPIVKHLHENGERILWAPDKHLGHYIQSITGAEMLMWDGSCVVHEEFKSVALERIRNLHPDAAVLVHPESPADVIEQADVVGSTTALIKAVTEMKNEKFIVATDEGIFHKMRLLAPGKDLIEAPTAGQGATCESCGHCPWMAMNSLQNLETVLQTGANEIHIKTAIRKRAVIPINRMLAFDPK</sequence>
<keyword evidence="7 11" id="KW-0808">Transferase</keyword>
<evidence type="ECO:0000256" key="10">
    <source>
        <dbReference type="ARBA" id="ARBA00023014"/>
    </source>
</evidence>
<evidence type="ECO:0000256" key="7">
    <source>
        <dbReference type="ARBA" id="ARBA00022679"/>
    </source>
</evidence>
<evidence type="ECO:0000256" key="8">
    <source>
        <dbReference type="ARBA" id="ARBA00022723"/>
    </source>
</evidence>
<dbReference type="EMBL" id="UOFX01000023">
    <property type="protein sequence ID" value="VAX07334.1"/>
    <property type="molecule type" value="Genomic_DNA"/>
</dbReference>
<evidence type="ECO:0000256" key="5">
    <source>
        <dbReference type="ARBA" id="ARBA00022490"/>
    </source>
</evidence>
<keyword evidence="4" id="KW-0004">4Fe-4S</keyword>
<dbReference type="PANTHER" id="PTHR30573:SF0">
    <property type="entry name" value="QUINOLINATE SYNTHASE, CHLOROPLASTIC"/>
    <property type="match status" value="1"/>
</dbReference>
<dbReference type="GO" id="GO:0005829">
    <property type="term" value="C:cytosol"/>
    <property type="evidence" value="ECO:0007669"/>
    <property type="project" value="TreeGrafter"/>
</dbReference>
<dbReference type="NCBIfam" id="NF006878">
    <property type="entry name" value="PRK09375.1-2"/>
    <property type="match status" value="1"/>
</dbReference>
<dbReference type="GO" id="GO:0034628">
    <property type="term" value="P:'de novo' NAD+ biosynthetic process from L-aspartate"/>
    <property type="evidence" value="ECO:0007669"/>
    <property type="project" value="TreeGrafter"/>
</dbReference>
<evidence type="ECO:0000256" key="4">
    <source>
        <dbReference type="ARBA" id="ARBA00022485"/>
    </source>
</evidence>
<dbReference type="FunFam" id="3.40.50.10800:FF:000003">
    <property type="entry name" value="Quinolinate synthase A"/>
    <property type="match status" value="1"/>
</dbReference>
<evidence type="ECO:0000256" key="3">
    <source>
        <dbReference type="ARBA" id="ARBA00012669"/>
    </source>
</evidence>
<dbReference type="AlphaFoldDB" id="A0A3B1B5N2"/>
<dbReference type="Pfam" id="PF02445">
    <property type="entry name" value="NadA"/>
    <property type="match status" value="1"/>
</dbReference>
<dbReference type="EC" id="2.5.1.72" evidence="3"/>
<dbReference type="NCBIfam" id="TIGR00550">
    <property type="entry name" value="nadA"/>
    <property type="match status" value="1"/>
</dbReference>
<evidence type="ECO:0000256" key="6">
    <source>
        <dbReference type="ARBA" id="ARBA00022642"/>
    </source>
</evidence>
<keyword evidence="5" id="KW-0963">Cytoplasm</keyword>
<name>A0A3B1B5N2_9ZZZZ</name>
<comment type="pathway">
    <text evidence="2">Cofactor biosynthesis; NAD(+) biosynthesis; quinolinate from iminoaspartate: step 1/1.</text>
</comment>
<dbReference type="SUPFAM" id="SSF142754">
    <property type="entry name" value="NadA-like"/>
    <property type="match status" value="1"/>
</dbReference>
<organism evidence="11">
    <name type="scientific">hydrothermal vent metagenome</name>
    <dbReference type="NCBI Taxonomy" id="652676"/>
    <lineage>
        <taxon>unclassified sequences</taxon>
        <taxon>metagenomes</taxon>
        <taxon>ecological metagenomes</taxon>
    </lineage>
</organism>
<evidence type="ECO:0000256" key="1">
    <source>
        <dbReference type="ARBA" id="ARBA00001966"/>
    </source>
</evidence>
<dbReference type="GO" id="GO:0008987">
    <property type="term" value="F:quinolinate synthetase A activity"/>
    <property type="evidence" value="ECO:0007669"/>
    <property type="project" value="InterPro"/>
</dbReference>
<keyword evidence="10" id="KW-0411">Iron-sulfur</keyword>
<gene>
    <name evidence="11" type="ORF">MNBD_GAMMA26-2627</name>
</gene>
<evidence type="ECO:0000256" key="9">
    <source>
        <dbReference type="ARBA" id="ARBA00023004"/>
    </source>
</evidence>
<evidence type="ECO:0000256" key="2">
    <source>
        <dbReference type="ARBA" id="ARBA00005065"/>
    </source>
</evidence>
<dbReference type="InterPro" id="IPR036094">
    <property type="entry name" value="NadA_sf"/>
</dbReference>
<protein>
    <recommendedName>
        <fullName evidence="3">quinolinate synthase</fullName>
        <ecNumber evidence="3">2.5.1.72</ecNumber>
    </recommendedName>
</protein>
<dbReference type="NCBIfam" id="NF006877">
    <property type="entry name" value="PRK09375.1-1"/>
    <property type="match status" value="1"/>
</dbReference>
<comment type="cofactor">
    <cofactor evidence="1">
        <name>[4Fe-4S] cluster</name>
        <dbReference type="ChEBI" id="CHEBI:49883"/>
    </cofactor>
</comment>
<keyword evidence="8" id="KW-0479">Metal-binding</keyword>
<dbReference type="GO" id="GO:0046872">
    <property type="term" value="F:metal ion binding"/>
    <property type="evidence" value="ECO:0007669"/>
    <property type="project" value="UniProtKB-KW"/>
</dbReference>
<dbReference type="UniPathway" id="UPA00253">
    <property type="reaction ID" value="UER00327"/>
</dbReference>
<evidence type="ECO:0000313" key="11">
    <source>
        <dbReference type="EMBL" id="VAX07334.1"/>
    </source>
</evidence>
<accession>A0A3B1B5N2</accession>
<dbReference type="InterPro" id="IPR003473">
    <property type="entry name" value="NadA"/>
</dbReference>
<dbReference type="GO" id="GO:0051539">
    <property type="term" value="F:4 iron, 4 sulfur cluster binding"/>
    <property type="evidence" value="ECO:0007669"/>
    <property type="project" value="UniProtKB-KW"/>
</dbReference>
<dbReference type="PANTHER" id="PTHR30573">
    <property type="entry name" value="QUINOLINATE SYNTHETASE A"/>
    <property type="match status" value="1"/>
</dbReference>
<reference evidence="11" key="1">
    <citation type="submission" date="2018-06" db="EMBL/GenBank/DDBJ databases">
        <authorList>
            <person name="Zhirakovskaya E."/>
        </authorList>
    </citation>
    <scope>NUCLEOTIDE SEQUENCE</scope>
</reference>